<evidence type="ECO:0000256" key="1">
    <source>
        <dbReference type="ARBA" id="ARBA00022722"/>
    </source>
</evidence>
<keyword evidence="4" id="KW-0732">Signal</keyword>
<dbReference type="PANTHER" id="PTHR12302">
    <property type="entry name" value="EBNA2 BINDING PROTEIN P100"/>
    <property type="match status" value="1"/>
</dbReference>
<evidence type="ECO:0000313" key="7">
    <source>
        <dbReference type="Proteomes" id="UP000263900"/>
    </source>
</evidence>
<dbReference type="GO" id="GO:0004519">
    <property type="term" value="F:endonuclease activity"/>
    <property type="evidence" value="ECO:0007669"/>
    <property type="project" value="UniProtKB-KW"/>
</dbReference>
<dbReference type="OrthoDB" id="9800801at2"/>
<dbReference type="EMBL" id="CP032157">
    <property type="protein sequence ID" value="AXY72936.1"/>
    <property type="molecule type" value="Genomic_DNA"/>
</dbReference>
<reference evidence="6 7" key="1">
    <citation type="submission" date="2018-09" db="EMBL/GenBank/DDBJ databases">
        <title>Genome sequencing of strain 6GH32-13.</title>
        <authorList>
            <person name="Weon H.-Y."/>
            <person name="Heo J."/>
            <person name="Kwon S.-W."/>
        </authorList>
    </citation>
    <scope>NUCLEOTIDE SEQUENCE [LARGE SCALE GENOMIC DNA]</scope>
    <source>
        <strain evidence="6 7">5GH32-13</strain>
    </source>
</reference>
<protein>
    <submittedName>
        <fullName evidence="6">Nuclease</fullName>
    </submittedName>
</protein>
<name>A0A3B7MIQ3_9BACT</name>
<dbReference type="InterPro" id="IPR035437">
    <property type="entry name" value="SNase_OB-fold_sf"/>
</dbReference>
<dbReference type="KEGG" id="pseg:D3H65_02670"/>
<dbReference type="Gene3D" id="2.40.50.90">
    <property type="match status" value="1"/>
</dbReference>
<dbReference type="PROSITE" id="PS50830">
    <property type="entry name" value="TNASE_3"/>
    <property type="match status" value="1"/>
</dbReference>
<dbReference type="SUPFAM" id="SSF50199">
    <property type="entry name" value="Staphylococcal nuclease"/>
    <property type="match status" value="1"/>
</dbReference>
<feature type="signal peptide" evidence="4">
    <location>
        <begin position="1"/>
        <end position="20"/>
    </location>
</feature>
<dbReference type="Pfam" id="PF00565">
    <property type="entry name" value="SNase"/>
    <property type="match status" value="1"/>
</dbReference>
<dbReference type="InterPro" id="IPR016071">
    <property type="entry name" value="Staphylococal_nuclease_OB-fold"/>
</dbReference>
<feature type="domain" description="TNase-like" evidence="5">
    <location>
        <begin position="31"/>
        <end position="165"/>
    </location>
</feature>
<evidence type="ECO:0000256" key="2">
    <source>
        <dbReference type="ARBA" id="ARBA00022759"/>
    </source>
</evidence>
<evidence type="ECO:0000256" key="4">
    <source>
        <dbReference type="SAM" id="SignalP"/>
    </source>
</evidence>
<evidence type="ECO:0000256" key="3">
    <source>
        <dbReference type="ARBA" id="ARBA00022801"/>
    </source>
</evidence>
<keyword evidence="3" id="KW-0378">Hydrolase</keyword>
<evidence type="ECO:0000259" key="5">
    <source>
        <dbReference type="PROSITE" id="PS50830"/>
    </source>
</evidence>
<keyword evidence="2" id="KW-0255">Endonuclease</keyword>
<dbReference type="PANTHER" id="PTHR12302:SF3">
    <property type="entry name" value="SERINE_THREONINE-PROTEIN KINASE 31"/>
    <property type="match status" value="1"/>
</dbReference>
<accession>A0A3B7MIQ3</accession>
<sequence length="175" mass="19897">MMYKRLLFCLFLIVCLFPVACESRNRLKNDAGGYVVVTKVVDGDTFYFDNGNARGEKARLIGVDAPESKTVFKKRVGYYGKEAKAYLTTLLVGQQVKLEYDIDREDQYGRALVYVYLENGTFVNAELVKQGYAMVMTVPPNVKHAALFLQLQQEARKKNRGLWQPEVKQTAVLLP</sequence>
<dbReference type="SMART" id="SM00318">
    <property type="entry name" value="SNc"/>
    <property type="match status" value="1"/>
</dbReference>
<evidence type="ECO:0000313" key="6">
    <source>
        <dbReference type="EMBL" id="AXY72936.1"/>
    </source>
</evidence>
<feature type="chain" id="PRO_5017734507" evidence="4">
    <location>
        <begin position="21"/>
        <end position="175"/>
    </location>
</feature>
<dbReference type="AlphaFoldDB" id="A0A3B7MIQ3"/>
<keyword evidence="1" id="KW-0540">Nuclease</keyword>
<keyword evidence="7" id="KW-1185">Reference proteome</keyword>
<proteinExistence type="predicted"/>
<dbReference type="GO" id="GO:0016787">
    <property type="term" value="F:hydrolase activity"/>
    <property type="evidence" value="ECO:0007669"/>
    <property type="project" value="UniProtKB-KW"/>
</dbReference>
<dbReference type="Proteomes" id="UP000263900">
    <property type="component" value="Chromosome"/>
</dbReference>
<gene>
    <name evidence="6" type="ORF">D3H65_02670</name>
</gene>
<organism evidence="6 7">
    <name type="scientific">Paraflavitalea soli</name>
    <dbReference type="NCBI Taxonomy" id="2315862"/>
    <lineage>
        <taxon>Bacteria</taxon>
        <taxon>Pseudomonadati</taxon>
        <taxon>Bacteroidota</taxon>
        <taxon>Chitinophagia</taxon>
        <taxon>Chitinophagales</taxon>
        <taxon>Chitinophagaceae</taxon>
        <taxon>Paraflavitalea</taxon>
    </lineage>
</organism>